<keyword evidence="3" id="KW-1185">Reference proteome</keyword>
<proteinExistence type="predicted"/>
<reference evidence="2 3" key="1">
    <citation type="submission" date="2019-02" db="EMBL/GenBank/DDBJ databases">
        <title>Deep-cultivation of Planctomycetes and their phenomic and genomic characterization uncovers novel biology.</title>
        <authorList>
            <person name="Wiegand S."/>
            <person name="Jogler M."/>
            <person name="Boedeker C."/>
            <person name="Pinto D."/>
            <person name="Vollmers J."/>
            <person name="Rivas-Marin E."/>
            <person name="Kohn T."/>
            <person name="Peeters S.H."/>
            <person name="Heuer A."/>
            <person name="Rast P."/>
            <person name="Oberbeckmann S."/>
            <person name="Bunk B."/>
            <person name="Jeske O."/>
            <person name="Meyerdierks A."/>
            <person name="Storesund J.E."/>
            <person name="Kallscheuer N."/>
            <person name="Luecker S."/>
            <person name="Lage O.M."/>
            <person name="Pohl T."/>
            <person name="Merkel B.J."/>
            <person name="Hornburger P."/>
            <person name="Mueller R.-W."/>
            <person name="Bruemmer F."/>
            <person name="Labrenz M."/>
            <person name="Spormann A.M."/>
            <person name="Op den Camp H."/>
            <person name="Overmann J."/>
            <person name="Amann R."/>
            <person name="Jetten M.S.M."/>
            <person name="Mascher T."/>
            <person name="Medema M.H."/>
            <person name="Devos D.P."/>
            <person name="Kaster A.-K."/>
            <person name="Ovreas L."/>
            <person name="Rohde M."/>
            <person name="Galperin M.Y."/>
            <person name="Jogler C."/>
        </authorList>
    </citation>
    <scope>NUCLEOTIDE SEQUENCE [LARGE SCALE GENOMIC DNA]</scope>
    <source>
        <strain evidence="2 3">Poly30</strain>
    </source>
</reference>
<dbReference type="Pfam" id="PF13360">
    <property type="entry name" value="PQQ_2"/>
    <property type="match status" value="2"/>
</dbReference>
<dbReference type="Proteomes" id="UP000320390">
    <property type="component" value="Chromosome"/>
</dbReference>
<dbReference type="InterPro" id="IPR018391">
    <property type="entry name" value="PQQ_b-propeller_rpt"/>
</dbReference>
<dbReference type="Gene3D" id="2.130.10.10">
    <property type="entry name" value="YVTN repeat-like/Quinoprotein amine dehydrogenase"/>
    <property type="match status" value="2"/>
</dbReference>
<evidence type="ECO:0000259" key="1">
    <source>
        <dbReference type="Pfam" id="PF13360"/>
    </source>
</evidence>
<dbReference type="PANTHER" id="PTHR34512:SF30">
    <property type="entry name" value="OUTER MEMBRANE PROTEIN ASSEMBLY FACTOR BAMB"/>
    <property type="match status" value="1"/>
</dbReference>
<name>A0A518EWW2_9BACT</name>
<dbReference type="EMBL" id="CP036434">
    <property type="protein sequence ID" value="QDV08582.1"/>
    <property type="molecule type" value="Genomic_DNA"/>
</dbReference>
<feature type="domain" description="Pyrrolo-quinoline quinone repeat" evidence="1">
    <location>
        <begin position="1279"/>
        <end position="1421"/>
    </location>
</feature>
<dbReference type="SMART" id="SM00564">
    <property type="entry name" value="PQQ"/>
    <property type="match status" value="5"/>
</dbReference>
<evidence type="ECO:0000313" key="3">
    <source>
        <dbReference type="Proteomes" id="UP000320390"/>
    </source>
</evidence>
<protein>
    <submittedName>
        <fullName evidence="2">Outer membrane biogenesis protein BamB</fullName>
    </submittedName>
</protein>
<dbReference type="PANTHER" id="PTHR34512">
    <property type="entry name" value="CELL SURFACE PROTEIN"/>
    <property type="match status" value="1"/>
</dbReference>
<accession>A0A518EWW2</accession>
<gene>
    <name evidence="2" type="ORF">Poly30_41350</name>
</gene>
<dbReference type="InterPro" id="IPR015943">
    <property type="entry name" value="WD40/YVTN_repeat-like_dom_sf"/>
</dbReference>
<sequence length="1682" mass="181746">MSWMKMELQRNHGMPRQVRPSTHRAVPTWLRVCTALFPIFATGSVANAVQNPGAAGVQEEADFQPAPFHLYDTQAARVKAAEATEHIAAGRWSEALAELQALIEEHRGEVLGAARPQPDDARNPSQSNVHAGAGMWAVRQLFSLPPEGKKLYRERFGPRAEDNLRRAIAASDRGALSRVARRWPLTAAAERAWWALGDLEVELGHSADGVRAWARAAAIHVGEPMRSTITRDDWLMLRSDVASLPEKASRAGALARLDLALELAESLDGSAGTRKETEASFVSGPATGIAAESLVISTPFGRSGVGTSAEGEAPSGWEHPYSIPEGPFHGITGSSRLFPKREGDTIFLNTSRSVHAIDAFDGEERWSMNAGRLGWNRYTDRELRDFEQAIDKSEHIVSLAASRGVVVAPLQIPWVYQESEQYNDLQIIEVIPERRLVALDAATGEELWNTLPPKDWNGDSGSFAERMTVVGPPTIVGARVLVPMAQLRGRIELHLGCFDLATGDVLWSAPLVTGQRTLNMFGRANVEFSAPPAVVVGDTAVVLTQLGIVAAVDIFTGETRWDTVYEQVVVAPPQYYSPGYMDNRWRNAPPVVTGNTIVAAPYDGKELFALDLDSGAMLWSYDQRRLSLDMNVEVIQQRRRRVGGLDILLGADDRRVILGGSRIASIEFVNGVRSGPPARLDWVWPANALHQMEDGLPVLDKARIYVPAGQRILAIERDTGLVVEELAGRIGVGNLLVADGMLFSANGSSLDARFQWRAMVERARSALAGPGATLDDAATLVRLLLERAETTLGRGGNVRDALVLLDEARTTIVDRAGIRTESAGSAAPETAAPETAAVGGDAIRLPGSPMAADSLRSDRFETQVLLGQAERMRGDVNAARQATRAALPLAVSDEQERRALLTLHEIERSRDVAARREVLGRLLATPHRNAEIGVRTDVTRSRWSEAAALGAVLDAIKTGVSPEAVWHDPWSGPVFAIDAQVRPRPTPGAFPVPGDLAEAQIECGLFARISEVEIARSLPAGSVAALSQELEALHRILRESPRENLFGVQSGSWARARILALRAMYPESTALEKFEADASVALTRAIDQARSASGNTTLLDAIPELYPGSSAAGRAADVRIEVALESGSAIDVAQIVVDSLPANWHPAWTTSRQAELLVQLASTLGGEGNTELKVGVVTNLARYSPGLEIEGPGGTRTTLAELRDRWTQERTAAVEASRPTAQERGFTSSAVMREQLKGDFTLVEKGQVLRRTDGAASESLGEIGYFASSLRLVALRSGDGGEPLWQRSESLTLTASNRPRRVALCGGSWLIVQRNDEVACLDAATGEELWTFRQPNRMIGRIEVGGGMVVVVTDHASSRDVADVHGIDVVKGLELWRLGEIGGSYHQSLKIETGRVVMLPQNQLRAAVHDLYTGHPVAAIATGRIQERMALAAWTDRGHLVIPHLGGAHSNDFANAIVAYNLDDGKPAWAVDLDQHGGGIHDLLGIIDMPAAEGSEERVRIAMLESVEKGRSSGGLLYSTFSLHILNERLGALDQRPLATIDSGERLVGIRHHKRMEIDSPLLVVLAEGDATRRPTIRAIDPKLGRIWEIPALRDLRMTAAGGLPAPLVGDGTMALMVSESRQSGKRSTTTETKLMFLDARSGTLLETRGFQAGGDMTSAREMAAFGSSLAISGKRTMEILE</sequence>
<evidence type="ECO:0000313" key="2">
    <source>
        <dbReference type="EMBL" id="QDV08582.1"/>
    </source>
</evidence>
<dbReference type="InterPro" id="IPR002372">
    <property type="entry name" value="PQQ_rpt_dom"/>
</dbReference>
<organism evidence="2 3">
    <name type="scientific">Saltatorellus ferox</name>
    <dbReference type="NCBI Taxonomy" id="2528018"/>
    <lineage>
        <taxon>Bacteria</taxon>
        <taxon>Pseudomonadati</taxon>
        <taxon>Planctomycetota</taxon>
        <taxon>Planctomycetia</taxon>
        <taxon>Planctomycetia incertae sedis</taxon>
        <taxon>Saltatorellus</taxon>
    </lineage>
</organism>
<feature type="domain" description="Pyrrolo-quinoline quinone repeat" evidence="1">
    <location>
        <begin position="495"/>
        <end position="643"/>
    </location>
</feature>
<dbReference type="InterPro" id="IPR011047">
    <property type="entry name" value="Quinoprotein_ADH-like_sf"/>
</dbReference>
<dbReference type="SUPFAM" id="SSF50998">
    <property type="entry name" value="Quinoprotein alcohol dehydrogenase-like"/>
    <property type="match status" value="2"/>
</dbReference>